<evidence type="ECO:0000313" key="2">
    <source>
        <dbReference type="EMBL" id="CAB4124592.1"/>
    </source>
</evidence>
<evidence type="ECO:0000256" key="1">
    <source>
        <dbReference type="SAM" id="MobiDB-lite"/>
    </source>
</evidence>
<gene>
    <name evidence="2" type="ORF">UFOVP62_15</name>
</gene>
<name>A0A6J5KTJ5_9CAUD</name>
<proteinExistence type="predicted"/>
<organism evidence="2">
    <name type="scientific">uncultured Caudovirales phage</name>
    <dbReference type="NCBI Taxonomy" id="2100421"/>
    <lineage>
        <taxon>Viruses</taxon>
        <taxon>Duplodnaviria</taxon>
        <taxon>Heunggongvirae</taxon>
        <taxon>Uroviricota</taxon>
        <taxon>Caudoviricetes</taxon>
        <taxon>Peduoviridae</taxon>
        <taxon>Maltschvirus</taxon>
        <taxon>Maltschvirus maltsch</taxon>
    </lineage>
</organism>
<protein>
    <submittedName>
        <fullName evidence="2">Uncharacterized protein</fullName>
    </submittedName>
</protein>
<feature type="compositionally biased region" description="Polar residues" evidence="1">
    <location>
        <begin position="120"/>
        <end position="138"/>
    </location>
</feature>
<accession>A0A6J5KTJ5</accession>
<feature type="region of interest" description="Disordered" evidence="1">
    <location>
        <begin position="114"/>
        <end position="138"/>
    </location>
</feature>
<dbReference type="EMBL" id="LR796182">
    <property type="protein sequence ID" value="CAB4124592.1"/>
    <property type="molecule type" value="Genomic_DNA"/>
</dbReference>
<sequence length="138" mass="14854">MSGYNFDWNPYTIDPSMYVQQALTPMPYAPAQMPEMTPERKSFGPMHETLHGYFQQALMNQLAVPGLLNQWQNDAGAAQHAGGLLGGYYTPSIAEQPYHIDWAKAAATAKANDEALKSASADTTTKAGLASEANTNGG</sequence>
<reference evidence="2" key="1">
    <citation type="submission" date="2020-04" db="EMBL/GenBank/DDBJ databases">
        <authorList>
            <person name="Chiriac C."/>
            <person name="Salcher M."/>
            <person name="Ghai R."/>
            <person name="Kavagutti S V."/>
        </authorList>
    </citation>
    <scope>NUCLEOTIDE SEQUENCE</scope>
</reference>